<evidence type="ECO:0000313" key="2">
    <source>
        <dbReference type="EMBL" id="MDH2134260.1"/>
    </source>
</evidence>
<reference evidence="2" key="1">
    <citation type="submission" date="2022-09" db="EMBL/GenBank/DDBJ databases">
        <title>Intensive care unit water sources are persistently colonized with multi-drug resistant bacteria and are the site of extensive horizontal gene transfer of antibiotic resistance genes.</title>
        <authorList>
            <person name="Diorio-Toth L."/>
        </authorList>
    </citation>
    <scope>NUCLEOTIDE SEQUENCE</scope>
    <source>
        <strain evidence="2">GD03659</strain>
    </source>
</reference>
<dbReference type="RefSeq" id="WP_279729717.1">
    <property type="nucleotide sequence ID" value="NZ_JAOCKX010000053.1"/>
</dbReference>
<keyword evidence="1" id="KW-1133">Transmembrane helix</keyword>
<comment type="caution">
    <text evidence="2">The sequence shown here is derived from an EMBL/GenBank/DDBJ whole genome shotgun (WGS) entry which is preliminary data.</text>
</comment>
<dbReference type="AlphaFoldDB" id="A0AA42WZD1"/>
<sequence length="53" mass="5461">MAALAVAVVGGPMTMSLLVLEATHDFAITAVVLTAALCSSALVRERFGYSFST</sequence>
<dbReference type="Proteomes" id="UP001162318">
    <property type="component" value="Unassembled WGS sequence"/>
</dbReference>
<evidence type="ECO:0000256" key="1">
    <source>
        <dbReference type="SAM" id="Phobius"/>
    </source>
</evidence>
<name>A0AA42WZD1_SPHYA</name>
<protein>
    <recommendedName>
        <fullName evidence="4">Chloride channel protein</fullName>
    </recommendedName>
</protein>
<dbReference type="SUPFAM" id="SSF81340">
    <property type="entry name" value="Clc chloride channel"/>
    <property type="match status" value="1"/>
</dbReference>
<keyword evidence="1" id="KW-0812">Transmembrane</keyword>
<evidence type="ECO:0008006" key="4">
    <source>
        <dbReference type="Google" id="ProtNLM"/>
    </source>
</evidence>
<organism evidence="2 3">
    <name type="scientific">Sphingobium yanoikuyae</name>
    <name type="common">Sphingomonas yanoikuyae</name>
    <dbReference type="NCBI Taxonomy" id="13690"/>
    <lineage>
        <taxon>Bacteria</taxon>
        <taxon>Pseudomonadati</taxon>
        <taxon>Pseudomonadota</taxon>
        <taxon>Alphaproteobacteria</taxon>
        <taxon>Sphingomonadales</taxon>
        <taxon>Sphingomonadaceae</taxon>
        <taxon>Sphingobium</taxon>
    </lineage>
</organism>
<evidence type="ECO:0000313" key="3">
    <source>
        <dbReference type="Proteomes" id="UP001162318"/>
    </source>
</evidence>
<dbReference type="EMBL" id="JAOCKX010000053">
    <property type="protein sequence ID" value="MDH2134260.1"/>
    <property type="molecule type" value="Genomic_DNA"/>
</dbReference>
<keyword evidence="1" id="KW-0472">Membrane</keyword>
<gene>
    <name evidence="2" type="ORF">N5J77_24310</name>
</gene>
<dbReference type="InterPro" id="IPR014743">
    <property type="entry name" value="Cl-channel_core"/>
</dbReference>
<proteinExistence type="predicted"/>
<feature type="transmembrane region" description="Helical" evidence="1">
    <location>
        <begin position="26"/>
        <end position="43"/>
    </location>
</feature>
<accession>A0AA42WZD1</accession>